<dbReference type="SMART" id="SM00768">
    <property type="entry name" value="X8"/>
    <property type="match status" value="1"/>
</dbReference>
<dbReference type="PANTHER" id="PTHR31044">
    <property type="entry name" value="BETA-1,3 GLUCANASE"/>
    <property type="match status" value="1"/>
</dbReference>
<feature type="domain" description="X8" evidence="3">
    <location>
        <begin position="55"/>
        <end position="138"/>
    </location>
</feature>
<dbReference type="FunFam" id="1.20.58.1040:FF:000003">
    <property type="entry name" value="glucan endo-1,3-beta-glucosidase 7"/>
    <property type="match status" value="1"/>
</dbReference>
<evidence type="ECO:0000313" key="5">
    <source>
        <dbReference type="Proteomes" id="UP000593564"/>
    </source>
</evidence>
<protein>
    <recommendedName>
        <fullName evidence="3">X8 domain-containing protein</fullName>
    </recommendedName>
</protein>
<reference evidence="4 5" key="2">
    <citation type="submission" date="2020-07" db="EMBL/GenBank/DDBJ databases">
        <title>Genome assembly of wild tea tree DASZ reveals pedigree and selection history of tea varieties.</title>
        <authorList>
            <person name="Zhang W."/>
        </authorList>
    </citation>
    <scope>NUCLEOTIDE SEQUENCE [LARGE SCALE GENOMIC DNA]</scope>
    <source>
        <strain evidence="5">cv. G240</strain>
        <tissue evidence="4">Leaf</tissue>
    </source>
</reference>
<dbReference type="EMBL" id="JACBKZ010000008">
    <property type="protein sequence ID" value="KAF5944785.1"/>
    <property type="molecule type" value="Genomic_DNA"/>
</dbReference>
<name>A0A7J7GWZ0_CAMSI</name>
<evidence type="ECO:0000313" key="4">
    <source>
        <dbReference type="EMBL" id="KAF5944785.1"/>
    </source>
</evidence>
<dbReference type="InterPro" id="IPR044788">
    <property type="entry name" value="X8_dom_prot"/>
</dbReference>
<keyword evidence="2" id="KW-1015">Disulfide bond</keyword>
<proteinExistence type="predicted"/>
<comment type="caution">
    <text evidence="4">The sequence shown here is derived from an EMBL/GenBank/DDBJ whole genome shotgun (WGS) entry which is preliminary data.</text>
</comment>
<dbReference type="Gene3D" id="1.20.58.1040">
    <property type="match status" value="1"/>
</dbReference>
<keyword evidence="1" id="KW-0732">Signal</keyword>
<dbReference type="Pfam" id="PF07983">
    <property type="entry name" value="X8"/>
    <property type="match status" value="1"/>
</dbReference>
<dbReference type="AlphaFoldDB" id="A0A7J7GWZ0"/>
<keyword evidence="5" id="KW-1185">Reference proteome</keyword>
<dbReference type="GO" id="GO:0009506">
    <property type="term" value="C:plasmodesma"/>
    <property type="evidence" value="ECO:0007669"/>
    <property type="project" value="UniProtKB-ARBA"/>
</dbReference>
<organism evidence="4 5">
    <name type="scientific">Camellia sinensis</name>
    <name type="common">Tea plant</name>
    <name type="synonym">Thea sinensis</name>
    <dbReference type="NCBI Taxonomy" id="4442"/>
    <lineage>
        <taxon>Eukaryota</taxon>
        <taxon>Viridiplantae</taxon>
        <taxon>Streptophyta</taxon>
        <taxon>Embryophyta</taxon>
        <taxon>Tracheophyta</taxon>
        <taxon>Spermatophyta</taxon>
        <taxon>Magnoliopsida</taxon>
        <taxon>eudicotyledons</taxon>
        <taxon>Gunneridae</taxon>
        <taxon>Pentapetalae</taxon>
        <taxon>asterids</taxon>
        <taxon>Ericales</taxon>
        <taxon>Theaceae</taxon>
        <taxon>Camellia</taxon>
    </lineage>
</organism>
<evidence type="ECO:0000256" key="2">
    <source>
        <dbReference type="ARBA" id="ARBA00023157"/>
    </source>
</evidence>
<dbReference type="Proteomes" id="UP000593564">
    <property type="component" value="Unassembled WGS sequence"/>
</dbReference>
<evidence type="ECO:0000256" key="1">
    <source>
        <dbReference type="ARBA" id="ARBA00022729"/>
    </source>
</evidence>
<gene>
    <name evidence="4" type="ORF">HYC85_018862</name>
</gene>
<evidence type="ECO:0000259" key="3">
    <source>
        <dbReference type="SMART" id="SM00768"/>
    </source>
</evidence>
<accession>A0A7J7GWZ0</accession>
<reference evidence="5" key="1">
    <citation type="journal article" date="2020" name="Nat. Commun.">
        <title>Genome assembly of wild tea tree DASZ reveals pedigree and selection history of tea varieties.</title>
        <authorList>
            <person name="Zhang W."/>
            <person name="Zhang Y."/>
            <person name="Qiu H."/>
            <person name="Guo Y."/>
            <person name="Wan H."/>
            <person name="Zhang X."/>
            <person name="Scossa F."/>
            <person name="Alseekh S."/>
            <person name="Zhang Q."/>
            <person name="Wang P."/>
            <person name="Xu L."/>
            <person name="Schmidt M.H."/>
            <person name="Jia X."/>
            <person name="Li D."/>
            <person name="Zhu A."/>
            <person name="Guo F."/>
            <person name="Chen W."/>
            <person name="Ni D."/>
            <person name="Usadel B."/>
            <person name="Fernie A.R."/>
            <person name="Wen W."/>
        </authorList>
    </citation>
    <scope>NUCLEOTIDE SEQUENCE [LARGE SCALE GENOMIC DNA]</scope>
    <source>
        <strain evidence="5">cv. G240</strain>
    </source>
</reference>
<dbReference type="InterPro" id="IPR012946">
    <property type="entry name" value="X8"/>
</dbReference>
<dbReference type="PANTHER" id="PTHR31044:SF57">
    <property type="entry name" value="CARBOHYDRATE-BINDING X8 DOMAIN SUPERFAMILY PROTEIN"/>
    <property type="match status" value="1"/>
</dbReference>
<sequence>MHCQPPFILCRVLSLSLSSMGNSSALSLPILCFSLLLFLHSGGILKLAYGQAEGAWCVAKPSSSNAVLQENINYACGSVDCKTILTGGSCFSPETLVNHASVAMNLYFQKEGRHFWNCNFKNSGVITVTDPSYDDCHYAYA</sequence>